<dbReference type="AlphaFoldDB" id="C4JU42"/>
<dbReference type="Proteomes" id="UP000002058">
    <property type="component" value="Unassembled WGS sequence"/>
</dbReference>
<reference evidence="2" key="1">
    <citation type="journal article" date="2009" name="Genome Res.">
        <title>Comparative genomic analyses of the human fungal pathogens Coccidioides and their relatives.</title>
        <authorList>
            <person name="Sharpton T.J."/>
            <person name="Stajich J.E."/>
            <person name="Rounsley S.D."/>
            <person name="Gardner M.J."/>
            <person name="Wortman J.R."/>
            <person name="Jordar V.S."/>
            <person name="Maiti R."/>
            <person name="Kodira C.D."/>
            <person name="Neafsey D.E."/>
            <person name="Zeng Q."/>
            <person name="Hung C.-Y."/>
            <person name="McMahan C."/>
            <person name="Muszewska A."/>
            <person name="Grynberg M."/>
            <person name="Mandel M.A."/>
            <person name="Kellner E.M."/>
            <person name="Barker B.M."/>
            <person name="Galgiani J.N."/>
            <person name="Orbach M.J."/>
            <person name="Kirkland T.N."/>
            <person name="Cole G.T."/>
            <person name="Henn M.R."/>
            <person name="Birren B.W."/>
            <person name="Taylor J.W."/>
        </authorList>
    </citation>
    <scope>NUCLEOTIDE SEQUENCE [LARGE SCALE GENOMIC DNA]</scope>
    <source>
        <strain evidence="2">UAMH 1704</strain>
    </source>
</reference>
<evidence type="ECO:0000313" key="1">
    <source>
        <dbReference type="EMBL" id="EEP81139.1"/>
    </source>
</evidence>
<evidence type="ECO:0000313" key="2">
    <source>
        <dbReference type="Proteomes" id="UP000002058"/>
    </source>
</evidence>
<keyword evidence="2" id="KW-1185">Reference proteome</keyword>
<dbReference type="HOGENOM" id="CLU_2672947_0_0_1"/>
<organism evidence="1 2">
    <name type="scientific">Uncinocarpus reesii (strain UAMH 1704)</name>
    <dbReference type="NCBI Taxonomy" id="336963"/>
    <lineage>
        <taxon>Eukaryota</taxon>
        <taxon>Fungi</taxon>
        <taxon>Dikarya</taxon>
        <taxon>Ascomycota</taxon>
        <taxon>Pezizomycotina</taxon>
        <taxon>Eurotiomycetes</taxon>
        <taxon>Eurotiomycetidae</taxon>
        <taxon>Onygenales</taxon>
        <taxon>Onygenaceae</taxon>
        <taxon>Uncinocarpus</taxon>
    </lineage>
</organism>
<dbReference type="KEGG" id="ure:UREG_05981"/>
<name>C4JU42_UNCRE</name>
<dbReference type="InParanoid" id="C4JU42"/>
<proteinExistence type="predicted"/>
<gene>
    <name evidence="1" type="ORF">UREG_05981</name>
</gene>
<sequence>MAAGSAIGWSSTRMRVLTPGVVNKKRNSENHPCGIRLKPKKNELPDKFHFCPDKSSLSAIPAMFLRSPDSQNLGF</sequence>
<accession>C4JU42</accession>
<dbReference type="EMBL" id="CH476617">
    <property type="protein sequence ID" value="EEP81139.1"/>
    <property type="molecule type" value="Genomic_DNA"/>
</dbReference>
<protein>
    <submittedName>
        <fullName evidence="1">Uncharacterized protein</fullName>
    </submittedName>
</protein>
<dbReference type="VEuPathDB" id="FungiDB:UREG_05981"/>
<dbReference type="RefSeq" id="XP_002585292.1">
    <property type="nucleotide sequence ID" value="XM_002585246.1"/>
</dbReference>
<dbReference type="GeneID" id="8438887"/>